<sequence length="224" mass="25215">IQDYIEVFEKNLREEKDIICICISSKLSGSYSSAINAKNILSEQYPDRKITVIDSSLATGSEYLFIRQLINMKNKGFSYEEIIEKLDKIKETGKVYFTVDSLDHLKYGGRIGKASALAGTLLNIKPIIIVKEGELFPGNKVRGHKKALQFIIDTVKEDLGEEKDKYDVCLITISRNDSVEFIRHEFAKSGLKFLNNTVMVGSTIGSHVGPTIVGVCYIKKYEYV</sequence>
<dbReference type="Proteomes" id="UP000823611">
    <property type="component" value="Unassembled WGS sequence"/>
</dbReference>
<evidence type="ECO:0000256" key="1">
    <source>
        <dbReference type="ARBA" id="ARBA00023121"/>
    </source>
</evidence>
<dbReference type="Gene3D" id="3.30.1180.10">
    <property type="match status" value="1"/>
</dbReference>
<reference evidence="2" key="1">
    <citation type="submission" date="2020-10" db="EMBL/GenBank/DDBJ databases">
        <authorList>
            <person name="Gilroy R."/>
        </authorList>
    </citation>
    <scope>NUCLEOTIDE SEQUENCE</scope>
    <source>
        <strain evidence="2">F6-4510</strain>
    </source>
</reference>
<dbReference type="Gene3D" id="3.40.50.10440">
    <property type="entry name" value="Dihydroxyacetone kinase, domain 1"/>
    <property type="match status" value="1"/>
</dbReference>
<dbReference type="InterPro" id="IPR043168">
    <property type="entry name" value="DegV_C"/>
</dbReference>
<accession>A0A9D9H290</accession>
<dbReference type="SUPFAM" id="SSF82549">
    <property type="entry name" value="DAK1/DegV-like"/>
    <property type="match status" value="1"/>
</dbReference>
<dbReference type="Pfam" id="PF02645">
    <property type="entry name" value="DegV"/>
    <property type="match status" value="1"/>
</dbReference>
<feature type="non-terminal residue" evidence="2">
    <location>
        <position position="1"/>
    </location>
</feature>
<dbReference type="EMBL" id="JADIMX010000001">
    <property type="protein sequence ID" value="MBO8433686.1"/>
    <property type="molecule type" value="Genomic_DNA"/>
</dbReference>
<dbReference type="GO" id="GO:0008289">
    <property type="term" value="F:lipid binding"/>
    <property type="evidence" value="ECO:0007669"/>
    <property type="project" value="UniProtKB-KW"/>
</dbReference>
<dbReference type="InterPro" id="IPR003797">
    <property type="entry name" value="DegV"/>
</dbReference>
<organism evidence="2 3">
    <name type="scientific">Candidatus Fimicola merdigallinarum</name>
    <dbReference type="NCBI Taxonomy" id="2840819"/>
    <lineage>
        <taxon>Bacteria</taxon>
        <taxon>Bacillati</taxon>
        <taxon>Bacillota</taxon>
        <taxon>Clostridia</taxon>
        <taxon>Lachnospirales</taxon>
        <taxon>Lachnospiraceae</taxon>
        <taxon>Lachnospiraceae incertae sedis</taxon>
        <taxon>Candidatus Fimicola</taxon>
    </lineage>
</organism>
<dbReference type="PROSITE" id="PS51482">
    <property type="entry name" value="DEGV"/>
    <property type="match status" value="1"/>
</dbReference>
<keyword evidence="1" id="KW-0446">Lipid-binding</keyword>
<dbReference type="PANTHER" id="PTHR33434">
    <property type="entry name" value="DEGV DOMAIN-CONTAINING PROTEIN DR_1986-RELATED"/>
    <property type="match status" value="1"/>
</dbReference>
<protein>
    <submittedName>
        <fullName evidence="2">DegV family EDD domain-containing protein</fullName>
    </submittedName>
</protein>
<dbReference type="InterPro" id="IPR050270">
    <property type="entry name" value="DegV_domain_contain"/>
</dbReference>
<reference evidence="2" key="2">
    <citation type="journal article" date="2021" name="PeerJ">
        <title>Extensive microbial diversity within the chicken gut microbiome revealed by metagenomics and culture.</title>
        <authorList>
            <person name="Gilroy R."/>
            <person name="Ravi A."/>
            <person name="Getino M."/>
            <person name="Pursley I."/>
            <person name="Horton D.L."/>
            <person name="Alikhan N.F."/>
            <person name="Baker D."/>
            <person name="Gharbi K."/>
            <person name="Hall N."/>
            <person name="Watson M."/>
            <person name="Adriaenssens E.M."/>
            <person name="Foster-Nyarko E."/>
            <person name="Jarju S."/>
            <person name="Secka A."/>
            <person name="Antonio M."/>
            <person name="Oren A."/>
            <person name="Chaudhuri R.R."/>
            <person name="La Ragione R."/>
            <person name="Hildebrand F."/>
            <person name="Pallen M.J."/>
        </authorList>
    </citation>
    <scope>NUCLEOTIDE SEQUENCE</scope>
    <source>
        <strain evidence="2">F6-4510</strain>
    </source>
</reference>
<evidence type="ECO:0000313" key="3">
    <source>
        <dbReference type="Proteomes" id="UP000823611"/>
    </source>
</evidence>
<dbReference type="NCBIfam" id="TIGR00762">
    <property type="entry name" value="DegV"/>
    <property type="match status" value="1"/>
</dbReference>
<evidence type="ECO:0000313" key="2">
    <source>
        <dbReference type="EMBL" id="MBO8433686.1"/>
    </source>
</evidence>
<dbReference type="PANTHER" id="PTHR33434:SF2">
    <property type="entry name" value="FATTY ACID-BINDING PROTEIN TM_1468"/>
    <property type="match status" value="1"/>
</dbReference>
<gene>
    <name evidence="2" type="ORF">IAC55_00005</name>
</gene>
<proteinExistence type="predicted"/>
<name>A0A9D9H290_9FIRM</name>
<comment type="caution">
    <text evidence="2">The sequence shown here is derived from an EMBL/GenBank/DDBJ whole genome shotgun (WGS) entry which is preliminary data.</text>
</comment>
<dbReference type="AlphaFoldDB" id="A0A9D9H290"/>